<dbReference type="CDD" id="cd00093">
    <property type="entry name" value="HTH_XRE"/>
    <property type="match status" value="1"/>
</dbReference>
<evidence type="ECO:0000313" key="2">
    <source>
        <dbReference type="EMBL" id="MFD1322032.1"/>
    </source>
</evidence>
<dbReference type="InterPro" id="IPR010982">
    <property type="entry name" value="Lambda_DNA-bd_dom_sf"/>
</dbReference>
<dbReference type="EMBL" id="JBHTMP010000016">
    <property type="protein sequence ID" value="MFD1322032.1"/>
    <property type="molecule type" value="Genomic_DNA"/>
</dbReference>
<dbReference type="Proteomes" id="UP001597260">
    <property type="component" value="Unassembled WGS sequence"/>
</dbReference>
<dbReference type="SMART" id="SM00530">
    <property type="entry name" value="HTH_XRE"/>
    <property type="match status" value="1"/>
</dbReference>
<dbReference type="Gene3D" id="1.10.260.40">
    <property type="entry name" value="lambda repressor-like DNA-binding domains"/>
    <property type="match status" value="1"/>
</dbReference>
<protein>
    <submittedName>
        <fullName evidence="2">Helix-turn-helix domain-containing protein</fullName>
    </submittedName>
</protein>
<dbReference type="RefSeq" id="WP_377570516.1">
    <property type="nucleotide sequence ID" value="NZ_JBHTMP010000016.1"/>
</dbReference>
<organism evidence="2 3">
    <name type="scientific">Micromonospora sonneratiae</name>
    <dbReference type="NCBI Taxonomy" id="1184706"/>
    <lineage>
        <taxon>Bacteria</taxon>
        <taxon>Bacillati</taxon>
        <taxon>Actinomycetota</taxon>
        <taxon>Actinomycetes</taxon>
        <taxon>Micromonosporales</taxon>
        <taxon>Micromonosporaceae</taxon>
        <taxon>Micromonospora</taxon>
    </lineage>
</organism>
<dbReference type="SUPFAM" id="SSF47413">
    <property type="entry name" value="lambda repressor-like DNA-binding domains"/>
    <property type="match status" value="1"/>
</dbReference>
<proteinExistence type="predicted"/>
<sequence>MASNWRDVRARAHLDEVKVAAHKDRMLSEVRAARLAEVRKRHNLSQTEVAERMGVSQSRVSAIEKGELPAAEVGTISKYIAALGGKLEIIADFGDEKLVLG</sequence>
<keyword evidence="3" id="KW-1185">Reference proteome</keyword>
<name>A0ABW3YC43_9ACTN</name>
<dbReference type="Pfam" id="PF01381">
    <property type="entry name" value="HTH_3"/>
    <property type="match status" value="1"/>
</dbReference>
<gene>
    <name evidence="2" type="ORF">ACFQ4H_13100</name>
</gene>
<comment type="caution">
    <text evidence="2">The sequence shown here is derived from an EMBL/GenBank/DDBJ whole genome shotgun (WGS) entry which is preliminary data.</text>
</comment>
<dbReference type="InterPro" id="IPR001387">
    <property type="entry name" value="Cro/C1-type_HTH"/>
</dbReference>
<reference evidence="3" key="1">
    <citation type="journal article" date="2019" name="Int. J. Syst. Evol. Microbiol.">
        <title>The Global Catalogue of Microorganisms (GCM) 10K type strain sequencing project: providing services to taxonomists for standard genome sequencing and annotation.</title>
        <authorList>
            <consortium name="The Broad Institute Genomics Platform"/>
            <consortium name="The Broad Institute Genome Sequencing Center for Infectious Disease"/>
            <person name="Wu L."/>
            <person name="Ma J."/>
        </authorList>
    </citation>
    <scope>NUCLEOTIDE SEQUENCE [LARGE SCALE GENOMIC DNA]</scope>
    <source>
        <strain evidence="3">JCM 31037</strain>
    </source>
</reference>
<evidence type="ECO:0000313" key="3">
    <source>
        <dbReference type="Proteomes" id="UP001597260"/>
    </source>
</evidence>
<accession>A0ABW3YC43</accession>
<dbReference type="PROSITE" id="PS50943">
    <property type="entry name" value="HTH_CROC1"/>
    <property type="match status" value="1"/>
</dbReference>
<feature type="domain" description="HTH cro/C1-type" evidence="1">
    <location>
        <begin position="35"/>
        <end position="90"/>
    </location>
</feature>
<evidence type="ECO:0000259" key="1">
    <source>
        <dbReference type="PROSITE" id="PS50943"/>
    </source>
</evidence>